<evidence type="ECO:0000313" key="2">
    <source>
        <dbReference type="WBParaSite" id="nRc.2.0.1.t18285-RA"/>
    </source>
</evidence>
<dbReference type="Proteomes" id="UP000887565">
    <property type="component" value="Unplaced"/>
</dbReference>
<name>A0A915IVQ5_ROMCU</name>
<proteinExistence type="predicted"/>
<organism evidence="1 2">
    <name type="scientific">Romanomermis culicivorax</name>
    <name type="common">Nematode worm</name>
    <dbReference type="NCBI Taxonomy" id="13658"/>
    <lineage>
        <taxon>Eukaryota</taxon>
        <taxon>Metazoa</taxon>
        <taxon>Ecdysozoa</taxon>
        <taxon>Nematoda</taxon>
        <taxon>Enoplea</taxon>
        <taxon>Dorylaimia</taxon>
        <taxon>Mermithida</taxon>
        <taxon>Mermithoidea</taxon>
        <taxon>Mermithidae</taxon>
        <taxon>Romanomermis</taxon>
    </lineage>
</organism>
<dbReference type="WBParaSite" id="nRc.2.0.1.t18285-RA">
    <property type="protein sequence ID" value="nRc.2.0.1.t18285-RA"/>
    <property type="gene ID" value="nRc.2.0.1.g18285"/>
</dbReference>
<accession>A0A915IVQ5</accession>
<dbReference type="AlphaFoldDB" id="A0A915IVQ5"/>
<keyword evidence="1" id="KW-1185">Reference proteome</keyword>
<protein>
    <submittedName>
        <fullName evidence="2">Ovule protein</fullName>
    </submittedName>
</protein>
<reference evidence="2" key="1">
    <citation type="submission" date="2022-11" db="UniProtKB">
        <authorList>
            <consortium name="WormBaseParasite"/>
        </authorList>
    </citation>
    <scope>IDENTIFICATION</scope>
</reference>
<evidence type="ECO:0000313" key="1">
    <source>
        <dbReference type="Proteomes" id="UP000887565"/>
    </source>
</evidence>
<sequence>MLKTRKACPQYSETHNSETQYCVTQNSEASKQRNLKRLILNRANLNTANKAFQEKQTMDIFQFKKY</sequence>